<dbReference type="InterPro" id="IPR021354">
    <property type="entry name" value="DUF2975"/>
</dbReference>
<feature type="transmembrane region" description="Helical" evidence="1">
    <location>
        <begin position="51"/>
        <end position="71"/>
    </location>
</feature>
<dbReference type="OrthoDB" id="1100174at2"/>
<keyword evidence="1" id="KW-0472">Membrane</keyword>
<organism evidence="2 3">
    <name type="scientific">Terribacillus halophilus</name>
    <dbReference type="NCBI Taxonomy" id="361279"/>
    <lineage>
        <taxon>Bacteria</taxon>
        <taxon>Bacillati</taxon>
        <taxon>Bacillota</taxon>
        <taxon>Bacilli</taxon>
        <taxon>Bacillales</taxon>
        <taxon>Bacillaceae</taxon>
        <taxon>Terribacillus</taxon>
    </lineage>
</organism>
<dbReference type="EMBL" id="FMZB01000002">
    <property type="protein sequence ID" value="SDC42129.1"/>
    <property type="molecule type" value="Genomic_DNA"/>
</dbReference>
<gene>
    <name evidence="2" type="ORF">SAMN05421663_102372</name>
</gene>
<feature type="transmembrane region" description="Helical" evidence="1">
    <location>
        <begin position="91"/>
        <end position="110"/>
    </location>
</feature>
<keyword evidence="3" id="KW-1185">Reference proteome</keyword>
<dbReference type="Proteomes" id="UP000198666">
    <property type="component" value="Unassembled WGS sequence"/>
</dbReference>
<accession>A0A1G6LFX2</accession>
<dbReference type="STRING" id="361279.SAMN05421663_102372"/>
<dbReference type="AlphaFoldDB" id="A0A1G6LFX2"/>
<evidence type="ECO:0008006" key="4">
    <source>
        <dbReference type="Google" id="ProtNLM"/>
    </source>
</evidence>
<feature type="transmembrane region" description="Helical" evidence="1">
    <location>
        <begin position="12"/>
        <end position="31"/>
    </location>
</feature>
<evidence type="ECO:0000313" key="3">
    <source>
        <dbReference type="Proteomes" id="UP000198666"/>
    </source>
</evidence>
<protein>
    <recommendedName>
        <fullName evidence="4">DUF2975 domain-containing protein</fullName>
    </recommendedName>
</protein>
<evidence type="ECO:0000313" key="2">
    <source>
        <dbReference type="EMBL" id="SDC42129.1"/>
    </source>
</evidence>
<feature type="transmembrane region" description="Helical" evidence="1">
    <location>
        <begin position="116"/>
        <end position="140"/>
    </location>
</feature>
<reference evidence="3" key="1">
    <citation type="submission" date="2016-10" db="EMBL/GenBank/DDBJ databases">
        <authorList>
            <person name="Varghese N."/>
            <person name="Submissions S."/>
        </authorList>
    </citation>
    <scope>NUCLEOTIDE SEQUENCE [LARGE SCALE GENOMIC DNA]</scope>
    <source>
        <strain evidence="3">DSM 21620</strain>
    </source>
</reference>
<dbReference type="Pfam" id="PF11188">
    <property type="entry name" value="DUF2975"/>
    <property type="match status" value="1"/>
</dbReference>
<evidence type="ECO:0000256" key="1">
    <source>
        <dbReference type="SAM" id="Phobius"/>
    </source>
</evidence>
<dbReference type="RefSeq" id="WP_093726192.1">
    <property type="nucleotide sequence ID" value="NZ_FMZB01000002.1"/>
</dbReference>
<name>A0A1G6LFX2_9BACI</name>
<keyword evidence="1" id="KW-0812">Transmembrane</keyword>
<keyword evidence="1" id="KW-1133">Transmembrane helix</keyword>
<sequence length="148" mass="16297">MGHPISVTLHGMLFLIGTVIVLLSIFCLPSMADTLVQQNPAFAFLRTPLLFGTYVTLIPFLLALLGAWRIIRTGFSMNACKSLTHIKWHAILIAGIYVAGIIFLLLHHVLHPGKAVIGISILLICLGIAKFAVFLHRLFLQALSWKAE</sequence>
<proteinExistence type="predicted"/>